<reference evidence="4" key="1">
    <citation type="journal article" date="2010" name="BMC Genomics">
        <title>Comparative genomic and proteomic analyses of two Mycoplasma agalactiae strains: clues to the macro- and micro-events that are shaping mycoplasma diversity.</title>
        <authorList>
            <person name="Nouvel L.X."/>
            <person name="Sirand-Pugnet P."/>
            <person name="Marenda M.S."/>
            <person name="Sagne E."/>
            <person name="Barbe V."/>
            <person name="Mangenot S."/>
            <person name="Schenowitz C."/>
            <person name="Jacob D."/>
            <person name="Barre A."/>
            <person name="Claverol S."/>
            <person name="Blanchard A."/>
            <person name="Citti C."/>
        </authorList>
    </citation>
    <scope>NUCLEOTIDE SEQUENCE [LARGE SCALE GENOMIC DNA]</scope>
    <source>
        <strain evidence="4">5632</strain>
    </source>
</reference>
<name>D3VQR0_MYCAA</name>
<dbReference type="Proteomes" id="UP000006902">
    <property type="component" value="Chromosome"/>
</dbReference>
<feature type="coiled-coil region" evidence="1">
    <location>
        <begin position="175"/>
        <end position="301"/>
    </location>
</feature>
<dbReference type="AlphaFoldDB" id="D3VQR0"/>
<feature type="chain" id="PRO_5003052043" evidence="2">
    <location>
        <begin position="28"/>
        <end position="305"/>
    </location>
</feature>
<sequence length="305" mass="35232">MNKKFKILTPIAAVSVVAAIITSAVFASPQIINKSRLENITDPIKPFGDPKNIELKTDAEKVEKILKSESSNKSNINGFISKSAINTSNRTSTNSAVNPQSKNHEWFLNTKFWEDLNFDFIGVDEESKQKDDKKKAEKSKLDAKSESKRDYWYNNTEFWEKLDFDFIASDHNSYKTETKVEIEKIKEIIEEKEKAINSVTEVSSEENKIKEKSVDDLEKMLAELEKRLFGSFRDAVIAKENIDKEISNLEKNTKDNESKLNEYINKREEAGEKLTKENDEYFAYKKVIEELQEKLKKLSRSKNFA</sequence>
<dbReference type="EMBL" id="FP671138">
    <property type="protein sequence ID" value="CBH40655.1"/>
    <property type="molecule type" value="Genomic_DNA"/>
</dbReference>
<keyword evidence="2" id="KW-0732">Signal</keyword>
<feature type="signal peptide" evidence="2">
    <location>
        <begin position="1"/>
        <end position="27"/>
    </location>
</feature>
<evidence type="ECO:0000313" key="4">
    <source>
        <dbReference type="Proteomes" id="UP000006902"/>
    </source>
</evidence>
<protein>
    <submittedName>
        <fullName evidence="3">Uncharacterized protein</fullName>
    </submittedName>
</protein>
<evidence type="ECO:0000256" key="1">
    <source>
        <dbReference type="SAM" id="Coils"/>
    </source>
</evidence>
<accession>D3VQR0</accession>
<organism evidence="3 4">
    <name type="scientific">Mycoplasmopsis agalactiae</name>
    <name type="common">Mycoplasma agalactiae</name>
    <dbReference type="NCBI Taxonomy" id="2110"/>
    <lineage>
        <taxon>Bacteria</taxon>
        <taxon>Bacillati</taxon>
        <taxon>Mycoplasmatota</taxon>
        <taxon>Mycoplasmoidales</taxon>
        <taxon>Metamycoplasmataceae</taxon>
        <taxon>Mycoplasmopsis</taxon>
    </lineage>
</organism>
<dbReference type="OrthoDB" id="397945at2"/>
<dbReference type="RefSeq" id="WP_013022059.1">
    <property type="nucleotide sequence ID" value="NC_013948.1"/>
</dbReference>
<keyword evidence="1" id="KW-0175">Coiled coil</keyword>
<dbReference type="KEGG" id="mal:MAGa4430"/>
<evidence type="ECO:0000256" key="2">
    <source>
        <dbReference type="SAM" id="SignalP"/>
    </source>
</evidence>
<evidence type="ECO:0000313" key="3">
    <source>
        <dbReference type="EMBL" id="CBH40655.1"/>
    </source>
</evidence>
<proteinExistence type="predicted"/>
<gene>
    <name evidence="3" type="ordered locus">MAGa4430</name>
</gene>